<dbReference type="Proteomes" id="UP001218218">
    <property type="component" value="Unassembled WGS sequence"/>
</dbReference>
<gene>
    <name evidence="1" type="ORF">DFH08DRAFT_1012222</name>
</gene>
<evidence type="ECO:0000313" key="2">
    <source>
        <dbReference type="Proteomes" id="UP001218218"/>
    </source>
</evidence>
<dbReference type="EMBL" id="JARIHO010000025">
    <property type="protein sequence ID" value="KAJ7342547.1"/>
    <property type="molecule type" value="Genomic_DNA"/>
</dbReference>
<protein>
    <submittedName>
        <fullName evidence="1">Uncharacterized protein</fullName>
    </submittedName>
</protein>
<keyword evidence="2" id="KW-1185">Reference proteome</keyword>
<organism evidence="1 2">
    <name type="scientific">Mycena albidolilacea</name>
    <dbReference type="NCBI Taxonomy" id="1033008"/>
    <lineage>
        <taxon>Eukaryota</taxon>
        <taxon>Fungi</taxon>
        <taxon>Dikarya</taxon>
        <taxon>Basidiomycota</taxon>
        <taxon>Agaricomycotina</taxon>
        <taxon>Agaricomycetes</taxon>
        <taxon>Agaricomycetidae</taxon>
        <taxon>Agaricales</taxon>
        <taxon>Marasmiineae</taxon>
        <taxon>Mycenaceae</taxon>
        <taxon>Mycena</taxon>
    </lineage>
</organism>
<proteinExistence type="predicted"/>
<evidence type="ECO:0000313" key="1">
    <source>
        <dbReference type="EMBL" id="KAJ7342547.1"/>
    </source>
</evidence>
<sequence length="121" mass="12799">MLAVLFSPVCAPLTRTRTHFLSGAARTSKCTLILPAAARTCPSSGVPSTPSTSKRAARRPQQDILVLLALRQLIIHRISCSSTPSTASSSFSLSHATAPFTLQTATAPLHGRGSTQRMGVW</sequence>
<accession>A0AAD7EPX5</accession>
<reference evidence="1" key="1">
    <citation type="submission" date="2023-03" db="EMBL/GenBank/DDBJ databases">
        <title>Massive genome expansion in bonnet fungi (Mycena s.s.) driven by repeated elements and novel gene families across ecological guilds.</title>
        <authorList>
            <consortium name="Lawrence Berkeley National Laboratory"/>
            <person name="Harder C.B."/>
            <person name="Miyauchi S."/>
            <person name="Viragh M."/>
            <person name="Kuo A."/>
            <person name="Thoen E."/>
            <person name="Andreopoulos B."/>
            <person name="Lu D."/>
            <person name="Skrede I."/>
            <person name="Drula E."/>
            <person name="Henrissat B."/>
            <person name="Morin E."/>
            <person name="Kohler A."/>
            <person name="Barry K."/>
            <person name="LaButti K."/>
            <person name="Morin E."/>
            <person name="Salamov A."/>
            <person name="Lipzen A."/>
            <person name="Mereny Z."/>
            <person name="Hegedus B."/>
            <person name="Baldrian P."/>
            <person name="Stursova M."/>
            <person name="Weitz H."/>
            <person name="Taylor A."/>
            <person name="Grigoriev I.V."/>
            <person name="Nagy L.G."/>
            <person name="Martin F."/>
            <person name="Kauserud H."/>
        </authorList>
    </citation>
    <scope>NUCLEOTIDE SEQUENCE</scope>
    <source>
        <strain evidence="1">CBHHK002</strain>
    </source>
</reference>
<comment type="caution">
    <text evidence="1">The sequence shown here is derived from an EMBL/GenBank/DDBJ whole genome shotgun (WGS) entry which is preliminary data.</text>
</comment>
<name>A0AAD7EPX5_9AGAR</name>
<dbReference type="AlphaFoldDB" id="A0AAD7EPX5"/>